<accession>A0A017HQ23</accession>
<evidence type="ECO:0000313" key="2">
    <source>
        <dbReference type="Proteomes" id="UP000019666"/>
    </source>
</evidence>
<dbReference type="Proteomes" id="UP000019666">
    <property type="component" value="Unassembled WGS sequence"/>
</dbReference>
<dbReference type="AlphaFoldDB" id="A0A017HQ23"/>
<dbReference type="HOGENOM" id="CLU_451193_0_0_5"/>
<dbReference type="InterPro" id="IPR011049">
    <property type="entry name" value="Serralysin-like_metalloprot_C"/>
</dbReference>
<dbReference type="SUPFAM" id="SSF51120">
    <property type="entry name" value="beta-Roll"/>
    <property type="match status" value="1"/>
</dbReference>
<comment type="caution">
    <text evidence="1">The sequence shown here is derived from an EMBL/GenBank/DDBJ whole genome shotgun (WGS) entry which is preliminary data.</text>
</comment>
<dbReference type="RefSeq" id="WP_037281131.1">
    <property type="nucleotide sequence ID" value="NZ_KK088581.1"/>
</dbReference>
<dbReference type="PATRIC" id="fig|442562.3.peg.1953"/>
<evidence type="ECO:0000313" key="1">
    <source>
        <dbReference type="EMBL" id="EYD76420.1"/>
    </source>
</evidence>
<dbReference type="STRING" id="442562.Rumeso_01978"/>
<keyword evidence="2" id="KW-1185">Reference proteome</keyword>
<proteinExistence type="predicted"/>
<dbReference type="PRINTS" id="PR00313">
    <property type="entry name" value="CABNDNGRPT"/>
</dbReference>
<dbReference type="EMBL" id="AOSK01000044">
    <property type="protein sequence ID" value="EYD76420.1"/>
    <property type="molecule type" value="Genomic_DNA"/>
</dbReference>
<name>A0A017HQ23_9RHOB</name>
<gene>
    <name evidence="1" type="ORF">Rumeso_01978</name>
</gene>
<reference evidence="1 2" key="1">
    <citation type="submission" date="2013-02" db="EMBL/GenBank/DDBJ databases">
        <authorList>
            <person name="Fiebig A."/>
            <person name="Goeker M."/>
            <person name="Klenk H.-P.P."/>
        </authorList>
    </citation>
    <scope>NUCLEOTIDE SEQUENCE [LARGE SCALE GENOMIC DNA]</scope>
    <source>
        <strain evidence="1 2">DSM 19309</strain>
    </source>
</reference>
<dbReference type="OrthoDB" id="7355596at2"/>
<protein>
    <submittedName>
        <fullName evidence="1">Uncharacterized protein</fullName>
    </submittedName>
</protein>
<sequence>MDEDDVIEVISENVSGQTKSAAGNAGDDEVRSSIQADGEVAGQDVVANGNSHAVTGGAGQDIVEIATGSYGYGVYGGGHFGAQASGNASFAAGGEGDDTLSSLIGALAYDGDAAVTGNAHTLAADAGQDFIGAHIGASALFGASGVASGNSSVADGGDGDDQFDISLSAVALYITDSVASTATTTGNSMVNRGGEGDDTLLLDVLSSASSSGIAHLTDNVVKLEGNAGADVLRVTVTEEVRNGGPGTATMDGNSFILHGGAGDDQVEVLRYSAGLDGFTATLTGGRGHDVASLTYSSLTEDDLVLDFSRSYDRDLADGTTLRGFEAVRIEAGQGDDLFRGGLGDDGFSGGLGSDQANGGAGDDALVADTVLYAYGPDDDDTRSGDSDAFLGGKGDDALTATVAANASFASTAVTRDNILSMAGGNGWDEASIAVSAFAGSSFEGDLADATTRGNTVSATGDNGDDRLGARMSADSEYDGVASVTGNAVTLAGGKGDDHLAVELSTSVQDDGAATLTGNVIALLGGKGDDDLRVSGNALAGNSLTLDGGRGHDSLAFEGDRGDYRVTATGEGDYEVTDLSDGSPGAVYAVLDVETLVFNGTVFDLA</sequence>
<organism evidence="1 2">
    <name type="scientific">Rubellimicrobium mesophilum DSM 19309</name>
    <dbReference type="NCBI Taxonomy" id="442562"/>
    <lineage>
        <taxon>Bacteria</taxon>
        <taxon>Pseudomonadati</taxon>
        <taxon>Pseudomonadota</taxon>
        <taxon>Alphaproteobacteria</taxon>
        <taxon>Rhodobacterales</taxon>
        <taxon>Roseobacteraceae</taxon>
        <taxon>Rubellimicrobium</taxon>
    </lineage>
</organism>